<dbReference type="InterPro" id="IPR008984">
    <property type="entry name" value="SMAD_FHA_dom_sf"/>
</dbReference>
<evidence type="ECO:0000313" key="3">
    <source>
        <dbReference type="EMBL" id="MBE9076390.1"/>
    </source>
</evidence>
<feature type="transmembrane region" description="Helical" evidence="1">
    <location>
        <begin position="418"/>
        <end position="437"/>
    </location>
</feature>
<dbReference type="Gene3D" id="2.60.200.20">
    <property type="match status" value="1"/>
</dbReference>
<dbReference type="PROSITE" id="PS50006">
    <property type="entry name" value="FHA_DOMAIN"/>
    <property type="match status" value="1"/>
</dbReference>
<dbReference type="RefSeq" id="WP_193905048.1">
    <property type="nucleotide sequence ID" value="NZ_JADEXG010000005.1"/>
</dbReference>
<dbReference type="InterPro" id="IPR026898">
    <property type="entry name" value="PrsW"/>
</dbReference>
<dbReference type="SUPFAM" id="SSF49879">
    <property type="entry name" value="SMAD/FHA domain"/>
    <property type="match status" value="1"/>
</dbReference>
<dbReference type="Pfam" id="PF13367">
    <property type="entry name" value="PrsW-protease"/>
    <property type="match status" value="1"/>
</dbReference>
<sequence>MTESHRYQGLLIPVSPGSLAGMDQPHHILSETQELILGREPECQIIFDSRLYDRVSRRHAAVRPSQKTDKNNQAYPTWQICDLNSANGTFINGQRVQNCQTLQVGDRITLGGQNGPELVFECQTYNQKLPGKSAAGFNRLDSARPETALTWNHLVLVVSTRRDLVQKAYLIPGIITVIFVVFLFVAADSPALFNLLLAAYLGGAGFFFIYQLCGKRKPWWILMGSAIATMAILYYGPTLSLFIYIFRVVLPGNTERVEQAGFISQFVAHFFGAGLMEELLKALPALGLCWIGRSLSWHWRDRVGVVEPLDGILLAAAAALGFTWLETLGQFVPAVAQQVAAMSGTGAGQLAGLQLLIPRVLGSVAGHMAYSGYFGYFIGLSVLKPSKRWRILGIGYLTAATVHALWNATASTLGPLGPLGLAFVGVIAYAFLVAAILKARELSPSRSQNFAARI</sequence>
<feature type="transmembrane region" description="Helical" evidence="1">
    <location>
        <begin position="389"/>
        <end position="406"/>
    </location>
</feature>
<keyword evidence="3" id="KW-0482">Metalloprotease</keyword>
<feature type="transmembrane region" description="Helical" evidence="1">
    <location>
        <begin position="356"/>
        <end position="377"/>
    </location>
</feature>
<dbReference type="Proteomes" id="UP000636505">
    <property type="component" value="Unassembled WGS sequence"/>
</dbReference>
<dbReference type="AlphaFoldDB" id="A0A8J7A5K9"/>
<evidence type="ECO:0000256" key="1">
    <source>
        <dbReference type="SAM" id="Phobius"/>
    </source>
</evidence>
<dbReference type="GO" id="GO:0008237">
    <property type="term" value="F:metallopeptidase activity"/>
    <property type="evidence" value="ECO:0007669"/>
    <property type="project" value="UniProtKB-KW"/>
</dbReference>
<evidence type="ECO:0000259" key="2">
    <source>
        <dbReference type="PROSITE" id="PS50006"/>
    </source>
</evidence>
<dbReference type="EMBL" id="JADEXG010000005">
    <property type="protein sequence ID" value="MBE9076390.1"/>
    <property type="molecule type" value="Genomic_DNA"/>
</dbReference>
<dbReference type="CDD" id="cd00060">
    <property type="entry name" value="FHA"/>
    <property type="match status" value="1"/>
</dbReference>
<dbReference type="InterPro" id="IPR050923">
    <property type="entry name" value="Cell_Proc_Reg/RNA_Proc"/>
</dbReference>
<dbReference type="SMART" id="SM00240">
    <property type="entry name" value="FHA"/>
    <property type="match status" value="1"/>
</dbReference>
<feature type="domain" description="FHA" evidence="2">
    <location>
        <begin position="35"/>
        <end position="96"/>
    </location>
</feature>
<protein>
    <submittedName>
        <fullName evidence="3">PrsW family intramembrane metalloprotease</fullName>
    </submittedName>
</protein>
<feature type="transmembrane region" description="Helical" evidence="1">
    <location>
        <begin position="193"/>
        <end position="213"/>
    </location>
</feature>
<keyword evidence="1" id="KW-0812">Transmembrane</keyword>
<comment type="caution">
    <text evidence="3">The sequence shown here is derived from an EMBL/GenBank/DDBJ whole genome shotgun (WGS) entry which is preliminary data.</text>
</comment>
<feature type="transmembrane region" description="Helical" evidence="1">
    <location>
        <begin position="168"/>
        <end position="187"/>
    </location>
</feature>
<keyword evidence="4" id="KW-1185">Reference proteome</keyword>
<keyword evidence="3" id="KW-0645">Protease</keyword>
<feature type="transmembrane region" description="Helical" evidence="1">
    <location>
        <begin position="220"/>
        <end position="246"/>
    </location>
</feature>
<accession>A0A8J7A5K9</accession>
<keyword evidence="1" id="KW-1133">Transmembrane helix</keyword>
<dbReference type="PANTHER" id="PTHR23308">
    <property type="entry name" value="NUCLEAR INHIBITOR OF PROTEIN PHOSPHATASE-1"/>
    <property type="match status" value="1"/>
</dbReference>
<name>A0A8J7A5K9_9CYAN</name>
<dbReference type="InterPro" id="IPR000253">
    <property type="entry name" value="FHA_dom"/>
</dbReference>
<evidence type="ECO:0000313" key="4">
    <source>
        <dbReference type="Proteomes" id="UP000636505"/>
    </source>
</evidence>
<gene>
    <name evidence="3" type="ORF">IQ241_03620</name>
</gene>
<organism evidence="3 4">
    <name type="scientific">Vasconcelosia minhoensis LEGE 07310</name>
    <dbReference type="NCBI Taxonomy" id="915328"/>
    <lineage>
        <taxon>Bacteria</taxon>
        <taxon>Bacillati</taxon>
        <taxon>Cyanobacteriota</taxon>
        <taxon>Cyanophyceae</taxon>
        <taxon>Nodosilineales</taxon>
        <taxon>Cymatolegaceae</taxon>
        <taxon>Vasconcelosia</taxon>
        <taxon>Vasconcelosia minhoensis</taxon>
    </lineage>
</organism>
<keyword evidence="1" id="KW-0472">Membrane</keyword>
<proteinExistence type="predicted"/>
<keyword evidence="3" id="KW-0378">Hydrolase</keyword>
<reference evidence="3" key="1">
    <citation type="submission" date="2020-10" db="EMBL/GenBank/DDBJ databases">
        <authorList>
            <person name="Castelo-Branco R."/>
            <person name="Eusebio N."/>
            <person name="Adriana R."/>
            <person name="Vieira A."/>
            <person name="Brugerolle De Fraissinette N."/>
            <person name="Rezende De Castro R."/>
            <person name="Schneider M.P."/>
            <person name="Vasconcelos V."/>
            <person name="Leao P.N."/>
        </authorList>
    </citation>
    <scope>NUCLEOTIDE SEQUENCE</scope>
    <source>
        <strain evidence="3">LEGE 07310</strain>
    </source>
</reference>
<feature type="transmembrane region" description="Helical" evidence="1">
    <location>
        <begin position="312"/>
        <end position="336"/>
    </location>
</feature>
<feature type="transmembrane region" description="Helical" evidence="1">
    <location>
        <begin position="266"/>
        <end position="291"/>
    </location>
</feature>
<dbReference type="Pfam" id="PF00498">
    <property type="entry name" value="FHA"/>
    <property type="match status" value="1"/>
</dbReference>